<evidence type="ECO:0000313" key="5">
    <source>
        <dbReference type="EMBL" id="OCT94424.1"/>
    </source>
</evidence>
<evidence type="ECO:0000313" key="6">
    <source>
        <dbReference type="Proteomes" id="UP000694892"/>
    </source>
</evidence>
<feature type="compositionally biased region" description="Low complexity" evidence="3">
    <location>
        <begin position="1349"/>
        <end position="1364"/>
    </location>
</feature>
<dbReference type="GO" id="GO:0005634">
    <property type="term" value="C:nucleus"/>
    <property type="evidence" value="ECO:0007669"/>
    <property type="project" value="UniProtKB-SubCell"/>
</dbReference>
<comment type="subcellular location">
    <subcellularLocation>
        <location evidence="1">Nucleus</location>
    </subcellularLocation>
</comment>
<feature type="compositionally biased region" description="Gly residues" evidence="3">
    <location>
        <begin position="1374"/>
        <end position="1385"/>
    </location>
</feature>
<feature type="region of interest" description="Disordered" evidence="3">
    <location>
        <begin position="988"/>
        <end position="1044"/>
    </location>
</feature>
<evidence type="ECO:0000259" key="4">
    <source>
        <dbReference type="Pfam" id="PF15735"/>
    </source>
</evidence>
<feature type="compositionally biased region" description="Pro residues" evidence="3">
    <location>
        <begin position="686"/>
        <end position="708"/>
    </location>
</feature>
<feature type="region of interest" description="Disordered" evidence="3">
    <location>
        <begin position="1252"/>
        <end position="1292"/>
    </location>
</feature>
<feature type="compositionally biased region" description="Acidic residues" evidence="3">
    <location>
        <begin position="452"/>
        <end position="462"/>
    </location>
</feature>
<evidence type="ECO:0000256" key="1">
    <source>
        <dbReference type="ARBA" id="ARBA00004123"/>
    </source>
</evidence>
<feature type="region of interest" description="Disordered" evidence="3">
    <location>
        <begin position="681"/>
        <end position="739"/>
    </location>
</feature>
<dbReference type="InterPro" id="IPR039225">
    <property type="entry name" value="AHDC1"/>
</dbReference>
<feature type="compositionally biased region" description="Basic and acidic residues" evidence="3">
    <location>
        <begin position="123"/>
        <end position="138"/>
    </location>
</feature>
<feature type="compositionally biased region" description="Basic and acidic residues" evidence="3">
    <location>
        <begin position="336"/>
        <end position="369"/>
    </location>
</feature>
<feature type="compositionally biased region" description="Acidic residues" evidence="3">
    <location>
        <begin position="383"/>
        <end position="392"/>
    </location>
</feature>
<organism evidence="5 6">
    <name type="scientific">Xenopus laevis</name>
    <name type="common">African clawed frog</name>
    <dbReference type="NCBI Taxonomy" id="8355"/>
    <lineage>
        <taxon>Eukaryota</taxon>
        <taxon>Metazoa</taxon>
        <taxon>Chordata</taxon>
        <taxon>Craniata</taxon>
        <taxon>Vertebrata</taxon>
        <taxon>Euteleostomi</taxon>
        <taxon>Amphibia</taxon>
        <taxon>Batrachia</taxon>
        <taxon>Anura</taxon>
        <taxon>Pipoidea</taxon>
        <taxon>Pipidae</taxon>
        <taxon>Xenopodinae</taxon>
        <taxon>Xenopus</taxon>
        <taxon>Xenopus</taxon>
    </lineage>
</organism>
<feature type="domain" description="DUF4683" evidence="4">
    <location>
        <begin position="715"/>
        <end position="771"/>
    </location>
</feature>
<proteinExistence type="predicted"/>
<feature type="compositionally biased region" description="Polar residues" evidence="3">
    <location>
        <begin position="923"/>
        <end position="934"/>
    </location>
</feature>
<feature type="compositionally biased region" description="Basic residues" evidence="3">
    <location>
        <begin position="860"/>
        <end position="869"/>
    </location>
</feature>
<evidence type="ECO:0000256" key="3">
    <source>
        <dbReference type="SAM" id="MobiDB-lite"/>
    </source>
</evidence>
<feature type="compositionally biased region" description="Polar residues" evidence="3">
    <location>
        <begin position="1458"/>
        <end position="1476"/>
    </location>
</feature>
<gene>
    <name evidence="5" type="ORF">XELAEV_18012095mg</name>
</gene>
<dbReference type="InterPro" id="IPR032757">
    <property type="entry name" value="DUF4683"/>
</dbReference>
<dbReference type="EMBL" id="CM004468">
    <property type="protein sequence ID" value="OCT94424.1"/>
    <property type="molecule type" value="Genomic_DNA"/>
</dbReference>
<feature type="compositionally biased region" description="Basic and acidic residues" evidence="3">
    <location>
        <begin position="515"/>
        <end position="529"/>
    </location>
</feature>
<feature type="region of interest" description="Disordered" evidence="3">
    <location>
        <begin position="1160"/>
        <end position="1180"/>
    </location>
</feature>
<evidence type="ECO:0000256" key="2">
    <source>
        <dbReference type="ARBA" id="ARBA00023242"/>
    </source>
</evidence>
<keyword evidence="2" id="KW-0539">Nucleus</keyword>
<reference evidence="6" key="1">
    <citation type="journal article" date="2016" name="Nature">
        <title>Genome evolution in the allotetraploid frog Xenopus laevis.</title>
        <authorList>
            <person name="Session A.M."/>
            <person name="Uno Y."/>
            <person name="Kwon T."/>
            <person name="Chapman J.A."/>
            <person name="Toyoda A."/>
            <person name="Takahashi S."/>
            <person name="Fukui A."/>
            <person name="Hikosaka A."/>
            <person name="Suzuki A."/>
            <person name="Kondo M."/>
            <person name="van Heeringen S.J."/>
            <person name="Quigley I."/>
            <person name="Heinz S."/>
            <person name="Ogino H."/>
            <person name="Ochi H."/>
            <person name="Hellsten U."/>
            <person name="Lyons J.B."/>
            <person name="Simakov O."/>
            <person name="Putnam N."/>
            <person name="Stites J."/>
            <person name="Kuroki Y."/>
            <person name="Tanaka T."/>
            <person name="Michiue T."/>
            <person name="Watanabe M."/>
            <person name="Bogdanovic O."/>
            <person name="Lister R."/>
            <person name="Georgiou G."/>
            <person name="Paranjpe S.S."/>
            <person name="van Kruijsbergen I."/>
            <person name="Shu S."/>
            <person name="Carlson J."/>
            <person name="Kinoshita T."/>
            <person name="Ohta Y."/>
            <person name="Mawaribuchi S."/>
            <person name="Jenkins J."/>
            <person name="Grimwood J."/>
            <person name="Schmutz J."/>
            <person name="Mitros T."/>
            <person name="Mozaffari S.V."/>
            <person name="Suzuki Y."/>
            <person name="Haramoto Y."/>
            <person name="Yamamoto T.S."/>
            <person name="Takagi C."/>
            <person name="Heald R."/>
            <person name="Miller K."/>
            <person name="Haudenschild C."/>
            <person name="Kitzman J."/>
            <person name="Nakayama T."/>
            <person name="Izutsu Y."/>
            <person name="Robert J."/>
            <person name="Fortriede J."/>
            <person name="Burns K."/>
            <person name="Lotay V."/>
            <person name="Karimi K."/>
            <person name="Yasuoka Y."/>
            <person name="Dichmann D.S."/>
            <person name="Flajnik M.F."/>
            <person name="Houston D.W."/>
            <person name="Shendure J."/>
            <person name="DuPasquier L."/>
            <person name="Vize P.D."/>
            <person name="Zorn A.M."/>
            <person name="Ito M."/>
            <person name="Marcotte E.M."/>
            <person name="Wallingford J.B."/>
            <person name="Ito Y."/>
            <person name="Asashima M."/>
            <person name="Ueno N."/>
            <person name="Matsuda Y."/>
            <person name="Veenstra G.J."/>
            <person name="Fujiyama A."/>
            <person name="Harland R.M."/>
            <person name="Taira M."/>
            <person name="Rokhsar D.S."/>
        </authorList>
    </citation>
    <scope>NUCLEOTIDE SEQUENCE [LARGE SCALE GENOMIC DNA]</scope>
    <source>
        <strain evidence="6">J</strain>
    </source>
</reference>
<feature type="region of interest" description="Disordered" evidence="3">
    <location>
        <begin position="109"/>
        <end position="194"/>
    </location>
</feature>
<dbReference type="Proteomes" id="UP000694892">
    <property type="component" value="Chromosome 2L"/>
</dbReference>
<feature type="region of interest" description="Disordered" evidence="3">
    <location>
        <begin position="1338"/>
        <end position="1541"/>
    </location>
</feature>
<feature type="region of interest" description="Disordered" evidence="3">
    <location>
        <begin position="555"/>
        <end position="594"/>
    </location>
</feature>
<feature type="region of interest" description="Disordered" evidence="3">
    <location>
        <begin position="830"/>
        <end position="951"/>
    </location>
</feature>
<feature type="compositionally biased region" description="Basic and acidic residues" evidence="3">
    <location>
        <begin position="393"/>
        <end position="411"/>
    </location>
</feature>
<feature type="compositionally biased region" description="Low complexity" evidence="3">
    <location>
        <begin position="989"/>
        <end position="999"/>
    </location>
</feature>
<dbReference type="PANTHER" id="PTHR15617">
    <property type="entry name" value="TRANSCRIPTION FACTOR GIBBIN"/>
    <property type="match status" value="1"/>
</dbReference>
<protein>
    <recommendedName>
        <fullName evidence="4">DUF4683 domain-containing protein</fullName>
    </recommendedName>
</protein>
<feature type="compositionally biased region" description="Low complexity" evidence="3">
    <location>
        <begin position="1496"/>
        <end position="1505"/>
    </location>
</feature>
<feature type="compositionally biased region" description="Low complexity" evidence="3">
    <location>
        <begin position="1281"/>
        <end position="1292"/>
    </location>
</feature>
<dbReference type="Pfam" id="PF15735">
    <property type="entry name" value="DUF4683"/>
    <property type="match status" value="1"/>
</dbReference>
<name>A0A974DLW3_XENLA</name>
<accession>A0A974DLW3</accession>
<feature type="compositionally biased region" description="Polar residues" evidence="3">
    <location>
        <begin position="1000"/>
        <end position="1044"/>
    </location>
</feature>
<feature type="compositionally biased region" description="Low complexity" evidence="3">
    <location>
        <begin position="1075"/>
        <end position="1084"/>
    </location>
</feature>
<feature type="compositionally biased region" description="Basic and acidic residues" evidence="3">
    <location>
        <begin position="569"/>
        <end position="585"/>
    </location>
</feature>
<feature type="region of interest" description="Disordered" evidence="3">
    <location>
        <begin position="333"/>
        <end position="531"/>
    </location>
</feature>
<feature type="compositionally biased region" description="Basic and acidic residues" evidence="3">
    <location>
        <begin position="494"/>
        <end position="507"/>
    </location>
</feature>
<feature type="compositionally biased region" description="Basic and acidic residues" evidence="3">
    <location>
        <begin position="463"/>
        <end position="477"/>
    </location>
</feature>
<sequence>MKNRQRYGTRSALFSEDARSFLVRQRDRSAASAILLPIYSRAQRSDHNASDTDSRIAGPCKCTDAAVIQQDFFNLPDRDLSDFLPDIDQGSLSDGPTHGPISCRLDLGTKGLGSPGLENGEVTAERRSLHSKETERNRRVTLVCRHPRSRDTKYSGRSGKLQNASLAHPEPHLCSSLEDDSRSPRNETWSRANKPLCRPSAVPPRLGVDGIIALLKSKCGNGRVNLQPVVRLMDIMKDLSQLSSDLQSSGVRLDCTRVVISPSESDNTEPGLQYSFFSSQSLASSLRSPEEKLSETVEKELVPVSANPDSMESASSEVLRELAALAWMEPQQIESEGEKKERIGRKLEEVEDTRGQKEEASKEHDHTEMKNVGSTEEQLIKQEDDESSEEPDENKHENGSREEQDGSKQEDDSGEEQEDPKQGEESSGDDQEESKQEDSSEEEQGESKQDEESSEDEQDIEAGDNKAEDPTDVKMEEQSDITLAQEDQLSLKEMGIKRLDAGLKDQSSDEESREDEGKQEEKSVEREMLMETQMEQLPWMLPLFSPSVDNIRRMSFSPRGRFGHRGRRGDRPGRGRRRRPEEGPPKKPKRKGARKMVVRIAKIPMPVGRRNKTSYKVSSFSSTLSVEGGELIGGSGPGPTSLLKMKNNGRNVVMVFPPGELPIILKRRRGRPPKNLVLARETPLMLPQPPPKEPAALPPPTSQPPTPLPEGEMVKKRRRRKQKLPSPQPSYVADANDSKSEYSDVLAKLAFLNRQSQTAGRNSPPRCWTPTLPESVHQAPDTQSISQFLHRVQGYRRRGGRGGGPGRRGGCNSHNPELSRCSFSDFFEGIGKKKTKPRSVDPLKPRKRRQPRVEPDPNAKPKRKRRSRKNGALLGEIGGEGSLGYQGTSEWGPEGKGTPWAAQLSHSQSGGRHCSYQGPENRGFSSMHSGSPNRPSYYAGAGSVSHAEGGGQDRHSLFTGYFRSLLDSDDSSDLVDFAMAAQRQEARKSASAFSGSSSSPNTRSLQSYPNSRGTKASTQESTYQSSAPARQQFPPSRGSSNYAALNQQDCHGSDAFQKLVSRSPNSHHTGGFGQYSGFSGSGAQSLSSHGLFAPNKHYPSGPPDCASNKDCSFSFSGGGNSLPSSPGSAHSGTGFSQQQLQLPVVGSGVNMSKNPFFNTSEVPPFPPLRSESRSGTSSPANYMLPKAPGSLFPGENSRTFPGTSNQWGFRQGYSQNDWGPDSFGQLYGSNFDCHMTESNVILDISNYTPQKAKQNTDNISESSSDSTQYTQPAAGYRRANSEASSSEGQSSLSSLEKLMMDWNETSSGPGYSWNQSVLFHQTAKSGRGRRKKADIFEPSHPQHHHMGFSSSSPSSSSSSAAAPPTGFPSKRGGPRGPRGGRGGGCSTSRKERGSGKAKFVPKPPAPPPTSSVSSLFQESSDLGLDCYSGDSSMSPLPSHSRAYGVGERDPPCDFSGPYSMNPSTPSDGTFGFQSDSPGLCPPTTEIDPGKHFSHLPPSGSAATGAPHPPPPPGLGYEHPMQDSPFSPNCSPTLELRPGEGRKLIPSSHSSCDPLKHSLPPHLPSCREQLPTQPSTHHRYEPPSCKNAGYWYPPRSPPYDGKGGLLSDFMGRRGEGASCLSPHIPSPKRDKETLDMMRGHHRAPYPCPLLSDITHSPVQRDSMVQLQETYRYPAFPPQGPPVLSPPNMKGGFLGPENIPEDNFTVTSL</sequence>
<feature type="region of interest" description="Disordered" evidence="3">
    <location>
        <begin position="795"/>
        <end position="815"/>
    </location>
</feature>
<feature type="compositionally biased region" description="Polar residues" evidence="3">
    <location>
        <begin position="1252"/>
        <end position="1271"/>
    </location>
</feature>
<dbReference type="PANTHER" id="PTHR15617:SF1">
    <property type="entry name" value="TRANSCRIPTION FACTOR GIBBIN"/>
    <property type="match status" value="1"/>
</dbReference>
<feature type="region of interest" description="Disordered" evidence="3">
    <location>
        <begin position="1061"/>
        <end position="1084"/>
    </location>
</feature>